<dbReference type="PRINTS" id="PR00725">
    <property type="entry name" value="DADACBPTASE1"/>
</dbReference>
<dbReference type="InterPro" id="IPR012907">
    <property type="entry name" value="Peptidase_S11_C"/>
</dbReference>
<dbReference type="EC" id="3.4.16.4" evidence="4"/>
<keyword evidence="10" id="KW-0573">Peptidoglycan synthesis</keyword>
<dbReference type="AlphaFoldDB" id="E9SGV1"/>
<dbReference type="InterPro" id="IPR015956">
    <property type="entry name" value="Peniciliin-bd_prot_C_sf"/>
</dbReference>
<dbReference type="eggNOG" id="COG1686">
    <property type="taxonomic scope" value="Bacteria"/>
</dbReference>
<evidence type="ECO:0000256" key="8">
    <source>
        <dbReference type="ARBA" id="ARBA00022801"/>
    </source>
</evidence>
<feature type="chain" id="PRO_5039219898" description="serine-type D-Ala-D-Ala carboxypeptidase" evidence="17">
    <location>
        <begin position="26"/>
        <end position="468"/>
    </location>
</feature>
<feature type="active site" description="Acyl-ester intermediate" evidence="13">
    <location>
        <position position="75"/>
    </location>
</feature>
<keyword evidence="16" id="KW-0812">Transmembrane</keyword>
<dbReference type="InterPro" id="IPR001967">
    <property type="entry name" value="Peptidase_S11_N"/>
</dbReference>
<evidence type="ECO:0000256" key="9">
    <source>
        <dbReference type="ARBA" id="ARBA00022960"/>
    </source>
</evidence>
<organism evidence="19 20">
    <name type="scientific">Ruminococcus albus 8</name>
    <dbReference type="NCBI Taxonomy" id="246199"/>
    <lineage>
        <taxon>Bacteria</taxon>
        <taxon>Bacillati</taxon>
        <taxon>Bacillota</taxon>
        <taxon>Clostridia</taxon>
        <taxon>Eubacteriales</taxon>
        <taxon>Oscillospiraceae</taxon>
        <taxon>Ruminococcus</taxon>
    </lineage>
</organism>
<dbReference type="PANTHER" id="PTHR21581:SF6">
    <property type="entry name" value="TRAFFICKING PROTEIN PARTICLE COMPLEX SUBUNIT 12"/>
    <property type="match status" value="1"/>
</dbReference>
<proteinExistence type="inferred from homology"/>
<dbReference type="Pfam" id="PF07943">
    <property type="entry name" value="PBP5_C"/>
    <property type="match status" value="1"/>
</dbReference>
<keyword evidence="16" id="KW-1133">Transmembrane helix</keyword>
<dbReference type="Pfam" id="PF00768">
    <property type="entry name" value="Peptidase_S11"/>
    <property type="match status" value="1"/>
</dbReference>
<comment type="similarity">
    <text evidence="3 15">Belongs to the peptidase S11 family.</text>
</comment>
<comment type="caution">
    <text evidence="19">The sequence shown here is derived from an EMBL/GenBank/DDBJ whole genome shotgun (WGS) entry which is preliminary data.</text>
</comment>
<evidence type="ECO:0000256" key="13">
    <source>
        <dbReference type="PIRSR" id="PIRSR618044-1"/>
    </source>
</evidence>
<dbReference type="RefSeq" id="WP_002853064.1">
    <property type="nucleotide sequence ID" value="NZ_ADKM02000130.1"/>
</dbReference>
<dbReference type="Gene3D" id="2.60.410.10">
    <property type="entry name" value="D-Ala-D-Ala carboxypeptidase, C-terminal domain"/>
    <property type="match status" value="1"/>
</dbReference>
<feature type="active site" description="Proton acceptor" evidence="13">
    <location>
        <position position="78"/>
    </location>
</feature>
<keyword evidence="8 19" id="KW-0378">Hydrolase</keyword>
<evidence type="ECO:0000256" key="7">
    <source>
        <dbReference type="ARBA" id="ARBA00022729"/>
    </source>
</evidence>
<feature type="binding site" evidence="14">
    <location>
        <position position="254"/>
    </location>
    <ligand>
        <name>substrate</name>
    </ligand>
</feature>
<dbReference type="EMBL" id="ADKM02000130">
    <property type="protein sequence ID" value="EGC01470.1"/>
    <property type="molecule type" value="Genomic_DNA"/>
</dbReference>
<dbReference type="SMART" id="SM00936">
    <property type="entry name" value="PBP5_C"/>
    <property type="match status" value="1"/>
</dbReference>
<comment type="catalytic activity">
    <reaction evidence="12">
        <text>Preferential cleavage: (Ac)2-L-Lys-D-Ala-|-D-Ala. Also transpeptidation of peptidyl-alanyl moieties that are N-acyl substituents of D-alanine.</text>
        <dbReference type="EC" id="3.4.16.4"/>
    </reaction>
</comment>
<feature type="signal peptide" evidence="17">
    <location>
        <begin position="1"/>
        <end position="25"/>
    </location>
</feature>
<evidence type="ECO:0000256" key="2">
    <source>
        <dbReference type="ARBA" id="ARBA00004752"/>
    </source>
</evidence>
<keyword evidence="6" id="KW-0645">Protease</keyword>
<dbReference type="InterPro" id="IPR018044">
    <property type="entry name" value="Peptidase_S11"/>
</dbReference>
<evidence type="ECO:0000313" key="20">
    <source>
        <dbReference type="Proteomes" id="UP000004259"/>
    </source>
</evidence>
<evidence type="ECO:0000259" key="18">
    <source>
        <dbReference type="SMART" id="SM00936"/>
    </source>
</evidence>
<keyword evidence="5 19" id="KW-0121">Carboxypeptidase</keyword>
<evidence type="ECO:0000256" key="15">
    <source>
        <dbReference type="RuleBase" id="RU004016"/>
    </source>
</evidence>
<keyword evidence="9" id="KW-0133">Cell shape</keyword>
<dbReference type="Gene3D" id="3.40.710.10">
    <property type="entry name" value="DD-peptidase/beta-lactamase superfamily"/>
    <property type="match status" value="1"/>
</dbReference>
<protein>
    <recommendedName>
        <fullName evidence="4">serine-type D-Ala-D-Ala carboxypeptidase</fullName>
        <ecNumber evidence="4">3.4.16.4</ecNumber>
    </recommendedName>
</protein>
<feature type="transmembrane region" description="Helical" evidence="16">
    <location>
        <begin position="439"/>
        <end position="459"/>
    </location>
</feature>
<feature type="active site" evidence="13">
    <location>
        <position position="140"/>
    </location>
</feature>
<dbReference type="InterPro" id="IPR012338">
    <property type="entry name" value="Beta-lactam/transpept-like"/>
</dbReference>
<dbReference type="OrthoDB" id="9791132at2"/>
<name>E9SGV1_RUMAL</name>
<evidence type="ECO:0000256" key="12">
    <source>
        <dbReference type="ARBA" id="ARBA00034000"/>
    </source>
</evidence>
<comment type="function">
    <text evidence="1">Removes C-terminal D-alanyl residues from sugar-peptide cell wall precursors.</text>
</comment>
<dbReference type="GO" id="GO:0008360">
    <property type="term" value="P:regulation of cell shape"/>
    <property type="evidence" value="ECO:0007669"/>
    <property type="project" value="UniProtKB-KW"/>
</dbReference>
<gene>
    <name evidence="19" type="ORF">CUS_7478</name>
</gene>
<evidence type="ECO:0000256" key="4">
    <source>
        <dbReference type="ARBA" id="ARBA00012448"/>
    </source>
</evidence>
<evidence type="ECO:0000256" key="6">
    <source>
        <dbReference type="ARBA" id="ARBA00022670"/>
    </source>
</evidence>
<dbReference type="GO" id="GO:0006508">
    <property type="term" value="P:proteolysis"/>
    <property type="evidence" value="ECO:0007669"/>
    <property type="project" value="UniProtKB-KW"/>
</dbReference>
<keyword evidence="16" id="KW-0472">Membrane</keyword>
<evidence type="ECO:0000256" key="3">
    <source>
        <dbReference type="ARBA" id="ARBA00007164"/>
    </source>
</evidence>
<dbReference type="GO" id="GO:0009252">
    <property type="term" value="P:peptidoglycan biosynthetic process"/>
    <property type="evidence" value="ECO:0007669"/>
    <property type="project" value="UniProtKB-UniPathway"/>
</dbReference>
<evidence type="ECO:0000256" key="5">
    <source>
        <dbReference type="ARBA" id="ARBA00022645"/>
    </source>
</evidence>
<keyword evidence="20" id="KW-1185">Reference proteome</keyword>
<keyword evidence="11" id="KW-0961">Cell wall biogenesis/degradation</keyword>
<dbReference type="PANTHER" id="PTHR21581">
    <property type="entry name" value="D-ALANYL-D-ALANINE CARBOXYPEPTIDASE"/>
    <property type="match status" value="1"/>
</dbReference>
<dbReference type="STRING" id="246199.CUS_7478"/>
<evidence type="ECO:0000256" key="16">
    <source>
        <dbReference type="SAM" id="Phobius"/>
    </source>
</evidence>
<dbReference type="InterPro" id="IPR037167">
    <property type="entry name" value="Peptidase_S11_C_sf"/>
</dbReference>
<dbReference type="GO" id="GO:0009002">
    <property type="term" value="F:serine-type D-Ala-D-Ala carboxypeptidase activity"/>
    <property type="evidence" value="ECO:0007669"/>
    <property type="project" value="UniProtKB-EC"/>
</dbReference>
<evidence type="ECO:0000256" key="11">
    <source>
        <dbReference type="ARBA" id="ARBA00023316"/>
    </source>
</evidence>
<dbReference type="UniPathway" id="UPA00219"/>
<evidence type="ECO:0000256" key="1">
    <source>
        <dbReference type="ARBA" id="ARBA00003217"/>
    </source>
</evidence>
<accession>E9SGV1</accession>
<comment type="pathway">
    <text evidence="2">Cell wall biogenesis; peptidoglycan biosynthesis.</text>
</comment>
<dbReference type="GO" id="GO:0071555">
    <property type="term" value="P:cell wall organization"/>
    <property type="evidence" value="ECO:0007669"/>
    <property type="project" value="UniProtKB-KW"/>
</dbReference>
<evidence type="ECO:0000256" key="14">
    <source>
        <dbReference type="PIRSR" id="PIRSR618044-2"/>
    </source>
</evidence>
<dbReference type="SUPFAM" id="SSF69189">
    <property type="entry name" value="Penicillin-binding protein associated domain"/>
    <property type="match status" value="1"/>
</dbReference>
<dbReference type="Proteomes" id="UP000004259">
    <property type="component" value="Unassembled WGS sequence"/>
</dbReference>
<evidence type="ECO:0000256" key="10">
    <source>
        <dbReference type="ARBA" id="ARBA00022984"/>
    </source>
</evidence>
<dbReference type="SUPFAM" id="SSF56601">
    <property type="entry name" value="beta-lactamase/transpeptidase-like"/>
    <property type="match status" value="1"/>
</dbReference>
<sequence length="468" mass="52332">MKNKFRALTALLCTFAVLVSSALPAGALTFKPTVRDENGELKDLRLYSECVYMINMDTGEEIVDINSDKEVPPASLTKLMTAVVMLDELGGDEDALKAKKMSAGTEAFDELYGTGASTADIQPYESVSAYDLLAANLIPSACEASNIIAVNVGGNIPRFVDMMNEKVTELGLKHTHFSCAHGLFTQQNFSSAKDIAKICEYALDNYPVFKELVNTTFYTMEPTDFHPEGTSLTSTDFMINEYTDYYYSYCRGIKTGTTEAAGRCFASYATCDGATYLTVTLGAPMEKQPEDIKKGEEDPDSLYAAEDVYYNFIDHINLYEWAFSTMVQKDFINEISEVRDVKVEYGKKLDYANLKPACGYSRMWPANIKVEEVEKIVTVKDHIVAPVEKGDVLGKMELRYNGETLTEIDLISTTKVERSPVKERMRVMKAYFESMTFKVTLACVLGGLLLYCIIVFLIAQRKYLKRVK</sequence>
<evidence type="ECO:0000256" key="17">
    <source>
        <dbReference type="SAM" id="SignalP"/>
    </source>
</evidence>
<reference evidence="19 20" key="1">
    <citation type="submission" date="2011-02" db="EMBL/GenBank/DDBJ databases">
        <authorList>
            <person name="Nelson K.E."/>
            <person name="Sutton G."/>
            <person name="Torralba M."/>
            <person name="Durkin S."/>
            <person name="Harkins D."/>
            <person name="Montgomery R."/>
            <person name="Ziemer C."/>
            <person name="Klaassens E."/>
            <person name="Ocuiv P."/>
            <person name="Morrison M."/>
        </authorList>
    </citation>
    <scope>NUCLEOTIDE SEQUENCE [LARGE SCALE GENOMIC DNA]</scope>
    <source>
        <strain evidence="19 20">8</strain>
    </source>
</reference>
<keyword evidence="7 17" id="KW-0732">Signal</keyword>
<evidence type="ECO:0000313" key="19">
    <source>
        <dbReference type="EMBL" id="EGC01470.1"/>
    </source>
</evidence>
<feature type="domain" description="Peptidase S11 D-Ala-D-Ala carboxypeptidase A C-terminal" evidence="18">
    <location>
        <begin position="323"/>
        <end position="418"/>
    </location>
</feature>